<gene>
    <name evidence="3" type="ORF">ALC62_03048</name>
</gene>
<dbReference type="Pfam" id="PF25597">
    <property type="entry name" value="SH3_retrovirus"/>
    <property type="match status" value="1"/>
</dbReference>
<evidence type="ECO:0000259" key="2">
    <source>
        <dbReference type="Pfam" id="PF25597"/>
    </source>
</evidence>
<feature type="non-terminal residue" evidence="3">
    <location>
        <position position="1"/>
    </location>
</feature>
<name>A0A151IMD1_9HYME</name>
<feature type="domain" description="Retroviral polymerase SH3-like" evidence="2">
    <location>
        <begin position="56"/>
        <end position="110"/>
    </location>
</feature>
<feature type="region of interest" description="Disordered" evidence="1">
    <location>
        <begin position="140"/>
        <end position="182"/>
    </location>
</feature>
<dbReference type="AlphaFoldDB" id="A0A151IMD1"/>
<reference evidence="3 4" key="1">
    <citation type="submission" date="2016-03" db="EMBL/GenBank/DDBJ databases">
        <title>Cyphomyrmex costatus WGS genome.</title>
        <authorList>
            <person name="Nygaard S."/>
            <person name="Hu H."/>
            <person name="Boomsma J."/>
            <person name="Zhang G."/>
        </authorList>
    </citation>
    <scope>NUCLEOTIDE SEQUENCE [LARGE SCALE GENOMIC DNA]</scope>
    <source>
        <strain evidence="3">MS0001</strain>
        <tissue evidence="3">Whole body</tissue>
    </source>
</reference>
<dbReference type="EMBL" id="KQ977059">
    <property type="protein sequence ID" value="KYN06048.1"/>
    <property type="molecule type" value="Genomic_DNA"/>
</dbReference>
<protein>
    <submittedName>
        <fullName evidence="3">Copia protein</fullName>
    </submittedName>
</protein>
<organism evidence="3 4">
    <name type="scientific">Cyphomyrmex costatus</name>
    <dbReference type="NCBI Taxonomy" id="456900"/>
    <lineage>
        <taxon>Eukaryota</taxon>
        <taxon>Metazoa</taxon>
        <taxon>Ecdysozoa</taxon>
        <taxon>Arthropoda</taxon>
        <taxon>Hexapoda</taxon>
        <taxon>Insecta</taxon>
        <taxon>Pterygota</taxon>
        <taxon>Neoptera</taxon>
        <taxon>Endopterygota</taxon>
        <taxon>Hymenoptera</taxon>
        <taxon>Apocrita</taxon>
        <taxon>Aculeata</taxon>
        <taxon>Formicoidea</taxon>
        <taxon>Formicidae</taxon>
        <taxon>Myrmicinae</taxon>
        <taxon>Cyphomyrmex</taxon>
    </lineage>
</organism>
<evidence type="ECO:0000313" key="4">
    <source>
        <dbReference type="Proteomes" id="UP000078542"/>
    </source>
</evidence>
<proteinExistence type="predicted"/>
<keyword evidence="4" id="KW-1185">Reference proteome</keyword>
<dbReference type="PANTHER" id="PTHR42648">
    <property type="entry name" value="TRANSPOSASE, PUTATIVE-RELATED"/>
    <property type="match status" value="1"/>
</dbReference>
<evidence type="ECO:0000313" key="3">
    <source>
        <dbReference type="EMBL" id="KYN06048.1"/>
    </source>
</evidence>
<dbReference type="InterPro" id="IPR039537">
    <property type="entry name" value="Retrotran_Ty1/copia-like"/>
</dbReference>
<accession>A0A151IMD1</accession>
<sequence>LMIQSGLPPFLWAEAVNTANYIKNRCITRSLNDESPYKKWHNKKPNIGYFATFGEKVYVLDKSPNKGKMDPRGIPGIFVGYFEISKGFKIWIPNSKKIVITRDIKFLREIQKTSNGEDIICNETKNGRFMLRDDENHQRETIIGPNHSSEHETSDNLLDNDDQSEAQSMTLKMRAATRTMSK</sequence>
<dbReference type="Proteomes" id="UP000078542">
    <property type="component" value="Unassembled WGS sequence"/>
</dbReference>
<evidence type="ECO:0000256" key="1">
    <source>
        <dbReference type="SAM" id="MobiDB-lite"/>
    </source>
</evidence>
<dbReference type="PANTHER" id="PTHR42648:SF32">
    <property type="entry name" value="RIBONUCLEASE H-LIKE DOMAIN, GAG-PRE-INTEGRASE DOMAIN PROTEIN-RELATED"/>
    <property type="match status" value="1"/>
</dbReference>
<dbReference type="InterPro" id="IPR057670">
    <property type="entry name" value="SH3_retrovirus"/>
</dbReference>
<dbReference type="STRING" id="456900.A0A151IMD1"/>